<dbReference type="PANTHER" id="PTHR43071:SF1">
    <property type="entry name" value="2-AMINO-4-HYDROXY-6-HYDROXYMETHYLDIHYDROPTERIDINE PYROPHOSPHOKINASE"/>
    <property type="match status" value="1"/>
</dbReference>
<feature type="domain" description="7,8-dihydro-6-hydroxymethylpterin-pyrophosphokinase" evidence="13">
    <location>
        <begin position="102"/>
        <end position="113"/>
    </location>
</feature>
<dbReference type="UniPathway" id="UPA00077">
    <property type="reaction ID" value="UER00155"/>
</dbReference>
<sequence length="217" mass="23573">MLETIIETRMHNLSFIALGSNLSSSSGSSRQTIQAALKRLSATPELSLQSVSRFYQTPAFPAGNGPDYVNACAAVESGLAAGELLALLHGIEADLGRVRSTRWAARGIDLDLIATGQQVLPDDAAQDRWRALPPQRQLIETPDHLVLPHPRLQDRAFVLVPLSDIAPGWTHPRTGLSVVQMLENLPPEDRASLRVLLDNAPKTDHITASRPVSDSNR</sequence>
<gene>
    <name evidence="14" type="primary">folK</name>
    <name evidence="14" type="ORF">FQV27_11320</name>
</gene>
<reference evidence="14 15" key="1">
    <citation type="submission" date="2019-08" db="EMBL/GenBank/DDBJ databases">
        <authorList>
            <person name="Ye J."/>
        </authorList>
    </citation>
    <scope>NUCLEOTIDE SEQUENCE [LARGE SCALE GENOMIC DNA]</scope>
    <source>
        <strain evidence="14 15">TK008</strain>
    </source>
</reference>
<proteinExistence type="inferred from homology"/>
<dbReference type="Pfam" id="PF01288">
    <property type="entry name" value="HPPK"/>
    <property type="match status" value="1"/>
</dbReference>
<comment type="function">
    <text evidence="10">Catalyzes the transfer of pyrophosphate from adenosine triphosphate (ATP) to 6-hydroxymethyl-7,8-dihydropterin, an enzymatic step in folate biosynthesis pathway.</text>
</comment>
<evidence type="ECO:0000256" key="3">
    <source>
        <dbReference type="ARBA" id="ARBA00013253"/>
    </source>
</evidence>
<evidence type="ECO:0000256" key="10">
    <source>
        <dbReference type="ARBA" id="ARBA00029409"/>
    </source>
</evidence>
<accession>A0A5C6S3M7</accession>
<dbReference type="Gene3D" id="3.30.70.560">
    <property type="entry name" value="7,8-Dihydro-6-hydroxymethylpterin-pyrophosphokinase HPPK"/>
    <property type="match status" value="1"/>
</dbReference>
<evidence type="ECO:0000256" key="11">
    <source>
        <dbReference type="ARBA" id="ARBA00029766"/>
    </source>
</evidence>
<evidence type="ECO:0000256" key="1">
    <source>
        <dbReference type="ARBA" id="ARBA00005051"/>
    </source>
</evidence>
<evidence type="ECO:0000256" key="2">
    <source>
        <dbReference type="ARBA" id="ARBA00005810"/>
    </source>
</evidence>
<keyword evidence="5 14" id="KW-0808">Transferase</keyword>
<dbReference type="GO" id="GO:0046656">
    <property type="term" value="P:folic acid biosynthetic process"/>
    <property type="evidence" value="ECO:0007669"/>
    <property type="project" value="UniProtKB-KW"/>
</dbReference>
<keyword evidence="9" id="KW-0289">Folate biosynthesis</keyword>
<dbReference type="RefSeq" id="WP_147098491.1">
    <property type="nucleotide sequence ID" value="NZ_VOPL01000004.1"/>
</dbReference>
<comment type="caution">
    <text evidence="14">The sequence shown here is derived from an EMBL/GenBank/DDBJ whole genome shotgun (WGS) entry which is preliminary data.</text>
</comment>
<dbReference type="SUPFAM" id="SSF55083">
    <property type="entry name" value="6-hydroxymethyl-7,8-dihydropterin pyrophosphokinase, HPPK"/>
    <property type="match status" value="1"/>
</dbReference>
<evidence type="ECO:0000259" key="13">
    <source>
        <dbReference type="PROSITE" id="PS00794"/>
    </source>
</evidence>
<dbReference type="GO" id="GO:0005524">
    <property type="term" value="F:ATP binding"/>
    <property type="evidence" value="ECO:0007669"/>
    <property type="project" value="UniProtKB-KW"/>
</dbReference>
<evidence type="ECO:0000313" key="15">
    <source>
        <dbReference type="Proteomes" id="UP000321562"/>
    </source>
</evidence>
<organism evidence="14 15">
    <name type="scientific">Paracoccus aurantiacus</name>
    <dbReference type="NCBI Taxonomy" id="2599412"/>
    <lineage>
        <taxon>Bacteria</taxon>
        <taxon>Pseudomonadati</taxon>
        <taxon>Pseudomonadota</taxon>
        <taxon>Alphaproteobacteria</taxon>
        <taxon>Rhodobacterales</taxon>
        <taxon>Paracoccaceae</taxon>
        <taxon>Paracoccus</taxon>
    </lineage>
</organism>
<evidence type="ECO:0000256" key="8">
    <source>
        <dbReference type="ARBA" id="ARBA00022840"/>
    </source>
</evidence>
<keyword evidence="6" id="KW-0547">Nucleotide-binding</keyword>
<dbReference type="PANTHER" id="PTHR43071">
    <property type="entry name" value="2-AMINO-4-HYDROXY-6-HYDROXYMETHYLDIHYDROPTERIDINE PYROPHOSPHOKINASE"/>
    <property type="match status" value="1"/>
</dbReference>
<dbReference type="InterPro" id="IPR000550">
    <property type="entry name" value="Hppk"/>
</dbReference>
<dbReference type="Proteomes" id="UP000321562">
    <property type="component" value="Unassembled WGS sequence"/>
</dbReference>
<evidence type="ECO:0000256" key="9">
    <source>
        <dbReference type="ARBA" id="ARBA00022909"/>
    </source>
</evidence>
<evidence type="ECO:0000256" key="5">
    <source>
        <dbReference type="ARBA" id="ARBA00022679"/>
    </source>
</evidence>
<dbReference type="AlphaFoldDB" id="A0A5C6S3M7"/>
<comment type="similarity">
    <text evidence="2">Belongs to the HPPK family.</text>
</comment>
<evidence type="ECO:0000256" key="4">
    <source>
        <dbReference type="ARBA" id="ARBA00016218"/>
    </source>
</evidence>
<evidence type="ECO:0000256" key="12">
    <source>
        <dbReference type="ARBA" id="ARBA00033413"/>
    </source>
</evidence>
<name>A0A5C6S3M7_9RHOB</name>
<protein>
    <recommendedName>
        <fullName evidence="4">2-amino-4-hydroxy-6-hydroxymethyldihydropteridine pyrophosphokinase</fullName>
        <ecNumber evidence="3">2.7.6.3</ecNumber>
    </recommendedName>
    <alternativeName>
        <fullName evidence="11">6-hydroxymethyl-7,8-dihydropterin pyrophosphokinase</fullName>
    </alternativeName>
    <alternativeName>
        <fullName evidence="12">7,8-dihydro-6-hydroxymethylpterin-pyrophosphokinase</fullName>
    </alternativeName>
</protein>
<dbReference type="GO" id="GO:0003848">
    <property type="term" value="F:2-amino-4-hydroxy-6-hydroxymethyldihydropteridine diphosphokinase activity"/>
    <property type="evidence" value="ECO:0007669"/>
    <property type="project" value="UniProtKB-EC"/>
</dbReference>
<dbReference type="OrthoDB" id="9808041at2"/>
<evidence type="ECO:0000313" key="14">
    <source>
        <dbReference type="EMBL" id="TXB68570.1"/>
    </source>
</evidence>
<dbReference type="PROSITE" id="PS00794">
    <property type="entry name" value="HPPK"/>
    <property type="match status" value="1"/>
</dbReference>
<dbReference type="GO" id="GO:0046654">
    <property type="term" value="P:tetrahydrofolate biosynthetic process"/>
    <property type="evidence" value="ECO:0007669"/>
    <property type="project" value="UniProtKB-UniPathway"/>
</dbReference>
<dbReference type="NCBIfam" id="TIGR01498">
    <property type="entry name" value="folK"/>
    <property type="match status" value="1"/>
</dbReference>
<keyword evidence="7 14" id="KW-0418">Kinase</keyword>
<evidence type="ECO:0000256" key="7">
    <source>
        <dbReference type="ARBA" id="ARBA00022777"/>
    </source>
</evidence>
<dbReference type="InterPro" id="IPR035907">
    <property type="entry name" value="Hppk_sf"/>
</dbReference>
<dbReference type="CDD" id="cd00483">
    <property type="entry name" value="HPPK"/>
    <property type="match status" value="1"/>
</dbReference>
<dbReference type="EMBL" id="VOPL01000004">
    <property type="protein sequence ID" value="TXB68570.1"/>
    <property type="molecule type" value="Genomic_DNA"/>
</dbReference>
<dbReference type="GO" id="GO:0016301">
    <property type="term" value="F:kinase activity"/>
    <property type="evidence" value="ECO:0007669"/>
    <property type="project" value="UniProtKB-KW"/>
</dbReference>
<comment type="pathway">
    <text evidence="1">Cofactor biosynthesis; tetrahydrofolate biosynthesis; 2-amino-4-hydroxy-6-hydroxymethyl-7,8-dihydropteridine diphosphate from 7,8-dihydroneopterin triphosphate: step 4/4.</text>
</comment>
<keyword evidence="8" id="KW-0067">ATP-binding</keyword>
<keyword evidence="15" id="KW-1185">Reference proteome</keyword>
<dbReference type="EC" id="2.7.6.3" evidence="3"/>
<evidence type="ECO:0000256" key="6">
    <source>
        <dbReference type="ARBA" id="ARBA00022741"/>
    </source>
</evidence>